<evidence type="ECO:0008006" key="4">
    <source>
        <dbReference type="Google" id="ProtNLM"/>
    </source>
</evidence>
<comment type="caution">
    <text evidence="2">The sequence shown here is derived from an EMBL/GenBank/DDBJ whole genome shotgun (WGS) entry which is preliminary data.</text>
</comment>
<sequence length="197" mass="21342">MEEERDDPPFPSGDPVGTTGARFAATDRRREPGGPRRDVVDTGDLVVSFEALHHGRSGPTGTSGEDEPAWPSTDWSVDPEATGGESSSLVRPYAWTRGRTRAREDLRVETLVSVSDRDESLRRHGLTREYRGIIQLCSEPLSVAEVAARLAVPLGVAKVLLGDMAETGSIVVHPAAALTGRPDTHLMLRVLDGLRRL</sequence>
<feature type="compositionally biased region" description="Basic and acidic residues" evidence="1">
    <location>
        <begin position="25"/>
        <end position="40"/>
    </location>
</feature>
<protein>
    <recommendedName>
        <fullName evidence="4">DUF742 domain-containing protein</fullName>
    </recommendedName>
</protein>
<keyword evidence="3" id="KW-1185">Reference proteome</keyword>
<dbReference type="InterPro" id="IPR007995">
    <property type="entry name" value="DUF742"/>
</dbReference>
<dbReference type="Proteomes" id="UP000791080">
    <property type="component" value="Unassembled WGS sequence"/>
</dbReference>
<dbReference type="PANTHER" id="PTHR36221:SF1">
    <property type="entry name" value="DUF742 DOMAIN-CONTAINING PROTEIN"/>
    <property type="match status" value="1"/>
</dbReference>
<evidence type="ECO:0000256" key="1">
    <source>
        <dbReference type="SAM" id="MobiDB-lite"/>
    </source>
</evidence>
<accession>A0ABT1JQ48</accession>
<feature type="region of interest" description="Disordered" evidence="1">
    <location>
        <begin position="1"/>
        <end position="88"/>
    </location>
</feature>
<dbReference type="EMBL" id="AUBJ02000001">
    <property type="protein sequence ID" value="MCP2334644.1"/>
    <property type="molecule type" value="Genomic_DNA"/>
</dbReference>
<dbReference type="PANTHER" id="PTHR36221">
    <property type="entry name" value="DUF742 DOMAIN-CONTAINING PROTEIN"/>
    <property type="match status" value="1"/>
</dbReference>
<gene>
    <name evidence="2" type="ORF">G443_004914</name>
</gene>
<evidence type="ECO:0000313" key="3">
    <source>
        <dbReference type="Proteomes" id="UP000791080"/>
    </source>
</evidence>
<reference evidence="2 3" key="1">
    <citation type="submission" date="2022-06" db="EMBL/GenBank/DDBJ databases">
        <title>Genomic Encyclopedia of Type Strains, Phase I: the one thousand microbial genomes (KMG-I) project.</title>
        <authorList>
            <person name="Kyrpides N."/>
        </authorList>
    </citation>
    <scope>NUCLEOTIDE SEQUENCE [LARGE SCALE GENOMIC DNA]</scope>
    <source>
        <strain evidence="2 3">DSM 43889</strain>
    </source>
</reference>
<dbReference type="Pfam" id="PF05331">
    <property type="entry name" value="DUF742"/>
    <property type="match status" value="1"/>
</dbReference>
<evidence type="ECO:0000313" key="2">
    <source>
        <dbReference type="EMBL" id="MCP2334644.1"/>
    </source>
</evidence>
<name>A0ABT1JQ48_ACTCY</name>
<organism evidence="2 3">
    <name type="scientific">Actinoalloteichus caeruleus DSM 43889</name>
    <dbReference type="NCBI Taxonomy" id="1120930"/>
    <lineage>
        <taxon>Bacteria</taxon>
        <taxon>Bacillati</taxon>
        <taxon>Actinomycetota</taxon>
        <taxon>Actinomycetes</taxon>
        <taxon>Pseudonocardiales</taxon>
        <taxon>Pseudonocardiaceae</taxon>
        <taxon>Actinoalloteichus</taxon>
        <taxon>Actinoalloteichus cyanogriseus</taxon>
    </lineage>
</organism>
<proteinExistence type="predicted"/>